<feature type="non-terminal residue" evidence="2">
    <location>
        <position position="311"/>
    </location>
</feature>
<dbReference type="Proteomes" id="UP000292282">
    <property type="component" value="Unassembled WGS sequence"/>
</dbReference>
<dbReference type="Pfam" id="PF10032">
    <property type="entry name" value="Pho88"/>
    <property type="match status" value="1"/>
</dbReference>
<keyword evidence="3" id="KW-1185">Reference proteome</keyword>
<sequence length="311" mass="36591">MDMSNTNILWSLRIIYVSSQLLYLLLLYIIKNRIISTNDTRKLKVKPEISFFQRNDTLEEDEMVEISFKDYDYKEYSKILKGMLIQFLIVIFIHFKLSISQPLVIQSLVPFKSLFLNPLFIFYIRNNPILRPFEDNMLFQKTRIGVYKYLGIIEDSRGIPTSKSFEEVQTKLIARVERLCRTRLNARNLFQAINQHAISLLNYHIGVLQLEPADFSKLDDAVRAVLVKNKIHLRPGCKERLYLPRKELGRGLHSVEFKSEHMLLQLLDCLEKHKDTSTRRAAILKVENNNKTHLSLIKNFLKIKYGLEEEV</sequence>
<protein>
    <submittedName>
        <fullName evidence="2">Phosphate transport protein Pho88</fullName>
    </submittedName>
</protein>
<feature type="transmembrane region" description="Helical" evidence="1">
    <location>
        <begin position="12"/>
        <end position="30"/>
    </location>
</feature>
<dbReference type="GO" id="GO:0005783">
    <property type="term" value="C:endoplasmic reticulum"/>
    <property type="evidence" value="ECO:0007669"/>
    <property type="project" value="InterPro"/>
</dbReference>
<dbReference type="PANTHER" id="PTHR28112">
    <property type="entry name" value="SRP-INDEPENDENT TARGETING PROTEIN 3"/>
    <property type="match status" value="1"/>
</dbReference>
<evidence type="ECO:0000256" key="1">
    <source>
        <dbReference type="SAM" id="Phobius"/>
    </source>
</evidence>
<proteinExistence type="predicted"/>
<evidence type="ECO:0000313" key="3">
    <source>
        <dbReference type="Proteomes" id="UP000292282"/>
    </source>
</evidence>
<evidence type="ECO:0000313" key="2">
    <source>
        <dbReference type="EMBL" id="TBU10727.1"/>
    </source>
</evidence>
<keyword evidence="1" id="KW-0812">Transmembrane</keyword>
<dbReference type="InterPro" id="IPR012098">
    <property type="entry name" value="SND3_fun"/>
</dbReference>
<organism evidence="2 3">
    <name type="scientific">Hamiltosporidium tvaerminnensis</name>
    <dbReference type="NCBI Taxonomy" id="1176355"/>
    <lineage>
        <taxon>Eukaryota</taxon>
        <taxon>Fungi</taxon>
        <taxon>Fungi incertae sedis</taxon>
        <taxon>Microsporidia</taxon>
        <taxon>Dubosqiidae</taxon>
        <taxon>Hamiltosporidium</taxon>
    </lineage>
</organism>
<reference evidence="2 3" key="1">
    <citation type="submission" date="2017-12" db="EMBL/GenBank/DDBJ databases">
        <authorList>
            <person name="Pombert J.-F."/>
            <person name="Haag K.L."/>
            <person name="Ebert D."/>
        </authorList>
    </citation>
    <scope>NUCLEOTIDE SEQUENCE [LARGE SCALE GENOMIC DNA]</scope>
    <source>
        <strain evidence="2">IL-G-3</strain>
    </source>
</reference>
<dbReference type="VEuPathDB" id="MicrosporidiaDB:CWI38_1583p0020"/>
<dbReference type="AlphaFoldDB" id="A0A4Q9LR45"/>
<dbReference type="EMBL" id="PITK01001583">
    <property type="protein sequence ID" value="TBU10727.1"/>
    <property type="molecule type" value="Genomic_DNA"/>
</dbReference>
<dbReference type="PANTHER" id="PTHR28112:SF1">
    <property type="entry name" value="SRP-INDEPENDENT TARGETING PROTEIN 3"/>
    <property type="match status" value="1"/>
</dbReference>
<accession>A0A4Q9LR45</accession>
<dbReference type="OrthoDB" id="6510183at2759"/>
<dbReference type="GO" id="GO:0045047">
    <property type="term" value="P:protein targeting to ER"/>
    <property type="evidence" value="ECO:0007669"/>
    <property type="project" value="InterPro"/>
</dbReference>
<feature type="transmembrane region" description="Helical" evidence="1">
    <location>
        <begin position="79"/>
        <end position="97"/>
    </location>
</feature>
<gene>
    <name evidence="2" type="ORF">CWI38_1583p0020</name>
</gene>
<name>A0A4Q9LR45_9MICR</name>
<keyword evidence="1" id="KW-1133">Transmembrane helix</keyword>
<dbReference type="GO" id="GO:0005739">
    <property type="term" value="C:mitochondrion"/>
    <property type="evidence" value="ECO:0007669"/>
    <property type="project" value="TreeGrafter"/>
</dbReference>
<keyword evidence="1" id="KW-0472">Membrane</keyword>
<comment type="caution">
    <text evidence="2">The sequence shown here is derived from an EMBL/GenBank/DDBJ whole genome shotgun (WGS) entry which is preliminary data.</text>
</comment>